<keyword evidence="1" id="KW-0812">Transmembrane</keyword>
<proteinExistence type="predicted"/>
<gene>
    <name evidence="2" type="ORF">SK3146_01615</name>
</gene>
<name>A0ABY4RK20_9BACL</name>
<protein>
    <submittedName>
        <fullName evidence="2">Uncharacterized protein</fullName>
    </submittedName>
</protein>
<accession>A0ABY4RK20</accession>
<evidence type="ECO:0000313" key="2">
    <source>
        <dbReference type="EMBL" id="UQZ82458.1"/>
    </source>
</evidence>
<reference evidence="2" key="2">
    <citation type="journal article" date="2021" name="J Anim Sci Technol">
        <title>Complete genome sequence of Paenibacillus konkukensis sp. nov. SK3146 as a potential probiotic strain.</title>
        <authorList>
            <person name="Jung H.I."/>
            <person name="Park S."/>
            <person name="Niu K.M."/>
            <person name="Lee S.W."/>
            <person name="Kothari D."/>
            <person name="Yi K.J."/>
            <person name="Kim S.K."/>
        </authorList>
    </citation>
    <scope>NUCLEOTIDE SEQUENCE</scope>
    <source>
        <strain evidence="2">SK3146</strain>
    </source>
</reference>
<evidence type="ECO:0000313" key="3">
    <source>
        <dbReference type="Proteomes" id="UP001057134"/>
    </source>
</evidence>
<feature type="transmembrane region" description="Helical" evidence="1">
    <location>
        <begin position="6"/>
        <end position="24"/>
    </location>
</feature>
<evidence type="ECO:0000256" key="1">
    <source>
        <dbReference type="SAM" id="Phobius"/>
    </source>
</evidence>
<keyword evidence="3" id="KW-1185">Reference proteome</keyword>
<keyword evidence="1" id="KW-0472">Membrane</keyword>
<dbReference type="RefSeq" id="WP_249864596.1">
    <property type="nucleotide sequence ID" value="NZ_CP027059.1"/>
</dbReference>
<keyword evidence="1" id="KW-1133">Transmembrane helix</keyword>
<dbReference type="Proteomes" id="UP001057134">
    <property type="component" value="Chromosome"/>
</dbReference>
<sequence length="105" mass="11882">MHHLPIWWILLLVVIIVLNCFRIYHQFVKPAKIQGAVKRLGGNLNDAGVREFIQFIGSMKIPNQPKAWNACRASYELVRSGKAVSEELKEELKRTLLSAGVSGIR</sequence>
<organism evidence="2 3">
    <name type="scientific">Paenibacillus konkukensis</name>
    <dbReference type="NCBI Taxonomy" id="2020716"/>
    <lineage>
        <taxon>Bacteria</taxon>
        <taxon>Bacillati</taxon>
        <taxon>Bacillota</taxon>
        <taxon>Bacilli</taxon>
        <taxon>Bacillales</taxon>
        <taxon>Paenibacillaceae</taxon>
        <taxon>Paenibacillus</taxon>
    </lineage>
</organism>
<dbReference type="EMBL" id="CP027059">
    <property type="protein sequence ID" value="UQZ82458.1"/>
    <property type="molecule type" value="Genomic_DNA"/>
</dbReference>
<reference evidence="2" key="1">
    <citation type="submission" date="2018-02" db="EMBL/GenBank/DDBJ databases">
        <authorList>
            <person name="Kim S.-K."/>
            <person name="Jung H.-I."/>
            <person name="Lee S.-W."/>
        </authorList>
    </citation>
    <scope>NUCLEOTIDE SEQUENCE</scope>
    <source>
        <strain evidence="2">SK3146</strain>
    </source>
</reference>